<feature type="binding site" evidence="4">
    <location>
        <position position="66"/>
    </location>
    <ligand>
        <name>substrate</name>
    </ligand>
</feature>
<comment type="catalytic activity">
    <reaction evidence="5">
        <text>(6S)-5-formyl-5,6,7,8-tetrahydrofolate + ATP = (6R)-5,10-methenyltetrahydrofolate + ADP + phosphate</text>
        <dbReference type="Rhea" id="RHEA:10488"/>
        <dbReference type="ChEBI" id="CHEBI:30616"/>
        <dbReference type="ChEBI" id="CHEBI:43474"/>
        <dbReference type="ChEBI" id="CHEBI:57455"/>
        <dbReference type="ChEBI" id="CHEBI:57457"/>
        <dbReference type="ChEBI" id="CHEBI:456216"/>
        <dbReference type="EC" id="6.3.3.2"/>
    </reaction>
</comment>
<dbReference type="EC" id="6.3.3.2" evidence="5"/>
<dbReference type="Proteomes" id="UP000886101">
    <property type="component" value="Unassembled WGS sequence"/>
</dbReference>
<name>A0A7V5P0Y6_9BACT</name>
<dbReference type="PANTHER" id="PTHR23407:SF1">
    <property type="entry name" value="5-FORMYLTETRAHYDROFOLATE CYCLO-LIGASE"/>
    <property type="match status" value="1"/>
</dbReference>
<dbReference type="InterPro" id="IPR024185">
    <property type="entry name" value="FTHF_cligase-like_sf"/>
</dbReference>
<comment type="cofactor">
    <cofactor evidence="5">
        <name>Mg(2+)</name>
        <dbReference type="ChEBI" id="CHEBI:18420"/>
    </cofactor>
</comment>
<reference evidence="6" key="1">
    <citation type="journal article" date="2020" name="mSystems">
        <title>Genome- and Community-Level Interaction Insights into Carbon Utilization and Element Cycling Functions of Hydrothermarchaeota in Hydrothermal Sediment.</title>
        <authorList>
            <person name="Zhou Z."/>
            <person name="Liu Y."/>
            <person name="Xu W."/>
            <person name="Pan J."/>
            <person name="Luo Z.H."/>
            <person name="Li M."/>
        </authorList>
    </citation>
    <scope>NUCLEOTIDE SEQUENCE [LARGE SCALE GENOMIC DNA]</scope>
    <source>
        <strain evidence="6">HyVt-533</strain>
    </source>
</reference>
<dbReference type="PIRSF" id="PIRSF006806">
    <property type="entry name" value="FTHF_cligase"/>
    <property type="match status" value="1"/>
</dbReference>
<dbReference type="EMBL" id="DROK01000230">
    <property type="protein sequence ID" value="HHI97746.1"/>
    <property type="molecule type" value="Genomic_DNA"/>
</dbReference>
<evidence type="ECO:0000256" key="1">
    <source>
        <dbReference type="ARBA" id="ARBA00010638"/>
    </source>
</evidence>
<dbReference type="GO" id="GO:0005524">
    <property type="term" value="F:ATP binding"/>
    <property type="evidence" value="ECO:0007669"/>
    <property type="project" value="UniProtKB-KW"/>
</dbReference>
<dbReference type="PANTHER" id="PTHR23407">
    <property type="entry name" value="ATPASE INHIBITOR/5-FORMYLTETRAHYDROFOLATE CYCLO-LIGASE"/>
    <property type="match status" value="1"/>
</dbReference>
<evidence type="ECO:0000256" key="2">
    <source>
        <dbReference type="ARBA" id="ARBA00022741"/>
    </source>
</evidence>
<sequence length="199" mass="22710">MPLEIANVEKISPSKNELRKIFLARRDALPASTRERLSALITERLLNWPPFKQAQRLLLYASFKSEVDTYPLIKKALALEKEVYLPKTYFRPKRLRLFRLHTLGELRPGAFGIPEPPETNPELSPEKLELIVVPGVAFDRRGGRLGYGGGFYDRLFGEAKGARRVALAFSCQLTETLPLEPHDVLMHALVTEKELIEFR</sequence>
<feature type="binding site" evidence="4">
    <location>
        <begin position="144"/>
        <end position="152"/>
    </location>
    <ligand>
        <name>ATP</name>
        <dbReference type="ChEBI" id="CHEBI:30616"/>
    </ligand>
</feature>
<dbReference type="AlphaFoldDB" id="A0A7V5P0Y6"/>
<keyword evidence="3 4" id="KW-0067">ATP-binding</keyword>
<dbReference type="InterPro" id="IPR002698">
    <property type="entry name" value="FTHF_cligase"/>
</dbReference>
<feature type="binding site" evidence="4">
    <location>
        <begin position="15"/>
        <end position="19"/>
    </location>
    <ligand>
        <name>ATP</name>
        <dbReference type="ChEBI" id="CHEBI:30616"/>
    </ligand>
</feature>
<keyword evidence="5" id="KW-0479">Metal-binding</keyword>
<dbReference type="GO" id="GO:0009396">
    <property type="term" value="P:folic acid-containing compound biosynthetic process"/>
    <property type="evidence" value="ECO:0007669"/>
    <property type="project" value="TreeGrafter"/>
</dbReference>
<accession>A0A7V5P0Y6</accession>
<comment type="similarity">
    <text evidence="1 5">Belongs to the 5-formyltetrahydrofolate cyclo-ligase family.</text>
</comment>
<dbReference type="SUPFAM" id="SSF100950">
    <property type="entry name" value="NagB/RpiA/CoA transferase-like"/>
    <property type="match status" value="1"/>
</dbReference>
<dbReference type="NCBIfam" id="TIGR02727">
    <property type="entry name" value="MTHFS_bact"/>
    <property type="match status" value="1"/>
</dbReference>
<dbReference type="GO" id="GO:0035999">
    <property type="term" value="P:tetrahydrofolate interconversion"/>
    <property type="evidence" value="ECO:0007669"/>
    <property type="project" value="TreeGrafter"/>
</dbReference>
<evidence type="ECO:0000313" key="6">
    <source>
        <dbReference type="EMBL" id="HHI97746.1"/>
    </source>
</evidence>
<keyword evidence="5" id="KW-0460">Magnesium</keyword>
<comment type="caution">
    <text evidence="6">The sequence shown here is derived from an EMBL/GenBank/DDBJ whole genome shotgun (WGS) entry which is preliminary data.</text>
</comment>
<evidence type="ECO:0000256" key="3">
    <source>
        <dbReference type="ARBA" id="ARBA00022840"/>
    </source>
</evidence>
<evidence type="ECO:0000256" key="4">
    <source>
        <dbReference type="PIRSR" id="PIRSR006806-1"/>
    </source>
</evidence>
<protein>
    <recommendedName>
        <fullName evidence="5">5-formyltetrahydrofolate cyclo-ligase</fullName>
        <ecNumber evidence="5">6.3.3.2</ecNumber>
    </recommendedName>
</protein>
<gene>
    <name evidence="6" type="ORF">ENJ96_07815</name>
</gene>
<proteinExistence type="inferred from homology"/>
<keyword evidence="6" id="KW-0436">Ligase</keyword>
<dbReference type="Gene3D" id="3.40.50.10420">
    <property type="entry name" value="NagB/RpiA/CoA transferase-like"/>
    <property type="match status" value="1"/>
</dbReference>
<dbReference type="InterPro" id="IPR037171">
    <property type="entry name" value="NagB/RpiA_transferase-like"/>
</dbReference>
<dbReference type="Pfam" id="PF01812">
    <property type="entry name" value="5-FTHF_cyc-lig"/>
    <property type="match status" value="1"/>
</dbReference>
<organism evidence="6">
    <name type="scientific">Thermodesulfatator atlanticus</name>
    <dbReference type="NCBI Taxonomy" id="501497"/>
    <lineage>
        <taxon>Bacteria</taxon>
        <taxon>Pseudomonadati</taxon>
        <taxon>Thermodesulfobacteriota</taxon>
        <taxon>Thermodesulfobacteria</taxon>
        <taxon>Thermodesulfobacteriales</taxon>
        <taxon>Thermodesulfatatoraceae</taxon>
        <taxon>Thermodesulfatator</taxon>
    </lineage>
</organism>
<dbReference type="GO" id="GO:0046872">
    <property type="term" value="F:metal ion binding"/>
    <property type="evidence" value="ECO:0007669"/>
    <property type="project" value="UniProtKB-KW"/>
</dbReference>
<evidence type="ECO:0000256" key="5">
    <source>
        <dbReference type="RuleBase" id="RU361279"/>
    </source>
</evidence>
<dbReference type="GO" id="GO:0030272">
    <property type="term" value="F:5-formyltetrahydrofolate cyclo-ligase activity"/>
    <property type="evidence" value="ECO:0007669"/>
    <property type="project" value="UniProtKB-EC"/>
</dbReference>
<keyword evidence="2 4" id="KW-0547">Nucleotide-binding</keyword>